<sequence length="492" mass="56224">MATKSRNSSSSSSGDDYNSINSNRTSSSSKSSLFDDLEIKQHIDIYGTCKECQSPKTSAEWCRKCNSGRFRENFGIWSSGNKDIDNFISTAQLTAIGCSQILEWIPWERFSRIKHVGLGRFGSTYSALWMDGYITHWDSRRGIWGRCDSGTKFVIKIIQNSSSNISDFLNELISHKNGRSGLIRCYGITQHPSTRDYALVIRCIENEFRSYLYKEIPFPEHDWKAKLEIIADIALVLHRIHESDSIHRNFHTGNILRQMNSIIITELNMLNMGDDSPTISHSSIVMWEIATQRPPFDLNAHDKFLAQRICCGLRPHIDQNMPKSLAKLIKRCWDANIENRPEAEEVYIWVQWWLDLCNDSTSDIAAEFNIADQEGKLKDGLSWIHPEAFYTTRHLEFQSLPEPENFSPDTYHHMVAFCARIHHSDDLDCHLDSEITDIFAFSSQFSRRPSTFLDGSIASTPTNTSKESLLYRMPGAYIGSASDDGIDTWKGN</sequence>
<dbReference type="PANTHER" id="PTHR44329:SF288">
    <property type="entry name" value="MITOGEN-ACTIVATED PROTEIN KINASE KINASE KINASE 20"/>
    <property type="match status" value="1"/>
</dbReference>
<evidence type="ECO:0000256" key="2">
    <source>
        <dbReference type="ARBA" id="ARBA00022741"/>
    </source>
</evidence>
<name>A0A9N9DVN8_9GLOM</name>
<dbReference type="EMBL" id="CAJVPY010005770">
    <property type="protein sequence ID" value="CAG8650030.1"/>
    <property type="molecule type" value="Genomic_DNA"/>
</dbReference>
<feature type="domain" description="Protein kinase" evidence="6">
    <location>
        <begin position="110"/>
        <end position="354"/>
    </location>
</feature>
<comment type="caution">
    <text evidence="7">The sequence shown here is derived from an EMBL/GenBank/DDBJ whole genome shotgun (WGS) entry which is preliminary data.</text>
</comment>
<reference evidence="7" key="1">
    <citation type="submission" date="2021-06" db="EMBL/GenBank/DDBJ databases">
        <authorList>
            <person name="Kallberg Y."/>
            <person name="Tangrot J."/>
            <person name="Rosling A."/>
        </authorList>
    </citation>
    <scope>NUCLEOTIDE SEQUENCE</scope>
    <source>
        <strain evidence="7">MA453B</strain>
    </source>
</reference>
<evidence type="ECO:0000256" key="4">
    <source>
        <dbReference type="ARBA" id="ARBA00022840"/>
    </source>
</evidence>
<evidence type="ECO:0000313" key="8">
    <source>
        <dbReference type="Proteomes" id="UP000789405"/>
    </source>
</evidence>
<dbReference type="Pfam" id="PF07714">
    <property type="entry name" value="PK_Tyr_Ser-Thr"/>
    <property type="match status" value="2"/>
</dbReference>
<dbReference type="OrthoDB" id="5337378at2759"/>
<proteinExistence type="predicted"/>
<dbReference type="GO" id="GO:0005524">
    <property type="term" value="F:ATP binding"/>
    <property type="evidence" value="ECO:0007669"/>
    <property type="project" value="UniProtKB-KW"/>
</dbReference>
<evidence type="ECO:0000313" key="7">
    <source>
        <dbReference type="EMBL" id="CAG8650030.1"/>
    </source>
</evidence>
<dbReference type="GO" id="GO:0004674">
    <property type="term" value="F:protein serine/threonine kinase activity"/>
    <property type="evidence" value="ECO:0007669"/>
    <property type="project" value="TreeGrafter"/>
</dbReference>
<dbReference type="PANTHER" id="PTHR44329">
    <property type="entry name" value="SERINE/THREONINE-PROTEIN KINASE TNNI3K-RELATED"/>
    <property type="match status" value="1"/>
</dbReference>
<accession>A0A9N9DVN8</accession>
<evidence type="ECO:0000256" key="1">
    <source>
        <dbReference type="ARBA" id="ARBA00022679"/>
    </source>
</evidence>
<protein>
    <submittedName>
        <fullName evidence="7">11984_t:CDS:1</fullName>
    </submittedName>
</protein>
<keyword evidence="3" id="KW-0418">Kinase</keyword>
<keyword evidence="4" id="KW-0067">ATP-binding</keyword>
<dbReference type="Proteomes" id="UP000789405">
    <property type="component" value="Unassembled WGS sequence"/>
</dbReference>
<dbReference type="InterPro" id="IPR001245">
    <property type="entry name" value="Ser-Thr/Tyr_kinase_cat_dom"/>
</dbReference>
<keyword evidence="1" id="KW-0808">Transferase</keyword>
<feature type="region of interest" description="Disordered" evidence="5">
    <location>
        <begin position="1"/>
        <end position="30"/>
    </location>
</feature>
<keyword evidence="2" id="KW-0547">Nucleotide-binding</keyword>
<dbReference type="InterPro" id="IPR051681">
    <property type="entry name" value="Ser/Thr_Kinases-Pseudokinases"/>
</dbReference>
<evidence type="ECO:0000256" key="3">
    <source>
        <dbReference type="ARBA" id="ARBA00022777"/>
    </source>
</evidence>
<dbReference type="SUPFAM" id="SSF56112">
    <property type="entry name" value="Protein kinase-like (PK-like)"/>
    <property type="match status" value="1"/>
</dbReference>
<evidence type="ECO:0000259" key="6">
    <source>
        <dbReference type="PROSITE" id="PS50011"/>
    </source>
</evidence>
<organism evidence="7 8">
    <name type="scientific">Dentiscutata erythropus</name>
    <dbReference type="NCBI Taxonomy" id="1348616"/>
    <lineage>
        <taxon>Eukaryota</taxon>
        <taxon>Fungi</taxon>
        <taxon>Fungi incertae sedis</taxon>
        <taxon>Mucoromycota</taxon>
        <taxon>Glomeromycotina</taxon>
        <taxon>Glomeromycetes</taxon>
        <taxon>Diversisporales</taxon>
        <taxon>Gigasporaceae</taxon>
        <taxon>Dentiscutata</taxon>
    </lineage>
</organism>
<evidence type="ECO:0000256" key="5">
    <source>
        <dbReference type="SAM" id="MobiDB-lite"/>
    </source>
</evidence>
<dbReference type="AlphaFoldDB" id="A0A9N9DVN8"/>
<keyword evidence="8" id="KW-1185">Reference proteome</keyword>
<dbReference type="Gene3D" id="1.10.510.10">
    <property type="entry name" value="Transferase(Phosphotransferase) domain 1"/>
    <property type="match status" value="2"/>
</dbReference>
<dbReference type="InterPro" id="IPR011009">
    <property type="entry name" value="Kinase-like_dom_sf"/>
</dbReference>
<dbReference type="InterPro" id="IPR000719">
    <property type="entry name" value="Prot_kinase_dom"/>
</dbReference>
<dbReference type="PROSITE" id="PS50011">
    <property type="entry name" value="PROTEIN_KINASE_DOM"/>
    <property type="match status" value="1"/>
</dbReference>
<gene>
    <name evidence="7" type="ORF">DERYTH_LOCUS10131</name>
</gene>